<feature type="compositionally biased region" description="Basic and acidic residues" evidence="1">
    <location>
        <begin position="174"/>
        <end position="190"/>
    </location>
</feature>
<dbReference type="EMBL" id="KI894034">
    <property type="protein sequence ID" value="OBR83109.1"/>
    <property type="molecule type" value="Genomic_DNA"/>
</dbReference>
<keyword evidence="4" id="KW-1185">Reference proteome</keyword>
<feature type="compositionally biased region" description="Polar residues" evidence="1">
    <location>
        <begin position="77"/>
        <end position="94"/>
    </location>
</feature>
<dbReference type="RefSeq" id="XP_018260951.1">
    <property type="nucleotide sequence ID" value="XM_018409948.1"/>
</dbReference>
<dbReference type="Proteomes" id="UP000078595">
    <property type="component" value="Chromosome 9"/>
</dbReference>
<feature type="compositionally biased region" description="Polar residues" evidence="1">
    <location>
        <begin position="340"/>
        <end position="369"/>
    </location>
</feature>
<dbReference type="KEGG" id="kdj:28970367"/>
<feature type="compositionally biased region" description="Pro residues" evidence="1">
    <location>
        <begin position="308"/>
        <end position="317"/>
    </location>
</feature>
<evidence type="ECO:0000313" key="4">
    <source>
        <dbReference type="Proteomes" id="UP000078595"/>
    </source>
</evidence>
<evidence type="ECO:0000256" key="1">
    <source>
        <dbReference type="SAM" id="MobiDB-lite"/>
    </source>
</evidence>
<feature type="compositionally biased region" description="Basic residues" evidence="1">
    <location>
        <begin position="12"/>
        <end position="22"/>
    </location>
</feature>
<feature type="compositionally biased region" description="Polar residues" evidence="1">
    <location>
        <begin position="259"/>
        <end position="274"/>
    </location>
</feature>
<protein>
    <submittedName>
        <fullName evidence="2">Uncharacterized protein</fullName>
    </submittedName>
</protein>
<sequence length="504" mass="55394">MASGSTISRSVRNARYRSHFKSRNGTEQALASSSKYGQAPSTARRRNGNGNGNKAIGEGDVPRPEPVQFKPRPTDFSIRSRSATYVPPDSTSMWQLPAPEASSQPTHTTQPSSPRLSTYPHGPSPLGSGPSSPFQSASDQLTPPNQMTAHLPDQPSSEPASMTRSLSYTPGQEDVLRTPHHSPEKGKGRENPVQSKPPPPYISANSDRAPQLAEQGHRATPPRSPGVKPSRKRMFTISNPDEIELQPFPIPRPFSLPPTISQAQPTSADASDNLRTPPLIPSPELYKPPQQTHERLAASFQLEQPSPSRRPLPPLPASAPGESTGPVSLIPTPVGGVSSRAETQNQLTQRRPDRSTQPSPALSKPRWSQEQYLKDFEAWEARRAEELDKKRQAAEALESEAEEDKAKAAEEAIAFATSRKLAEIHAIEAAEAERHAAEHLEEEQELRADRLASRAERVDERHHRELRETETFRGGKGRKCDQSRGKMEKRLSPNASFKVLEDAI</sequence>
<feature type="compositionally biased region" description="Polar residues" evidence="1">
    <location>
        <begin position="23"/>
        <end position="41"/>
    </location>
</feature>
<feature type="region of interest" description="Disordered" evidence="1">
    <location>
        <begin position="385"/>
        <end position="405"/>
    </location>
</feature>
<feature type="compositionally biased region" description="Basic and acidic residues" evidence="1">
    <location>
        <begin position="454"/>
        <end position="491"/>
    </location>
</feature>
<reference evidence="2" key="1">
    <citation type="submission" date="2013-07" db="EMBL/GenBank/DDBJ databases">
        <title>The Genome Sequence of Cryptococcus dejecticola CBS10117.</title>
        <authorList>
            <consortium name="The Broad Institute Genome Sequencing Platform"/>
            <person name="Cuomo C."/>
            <person name="Litvintseva A."/>
            <person name="Chen Y."/>
            <person name="Heitman J."/>
            <person name="Sun S."/>
            <person name="Springer D."/>
            <person name="Dromer F."/>
            <person name="Young S.K."/>
            <person name="Zeng Q."/>
            <person name="Gargeya S."/>
            <person name="Fitzgerald M."/>
            <person name="Abouelleil A."/>
            <person name="Alvarado L."/>
            <person name="Berlin A.M."/>
            <person name="Chapman S.B."/>
            <person name="Dewar J."/>
            <person name="Goldberg J."/>
            <person name="Griggs A."/>
            <person name="Gujja S."/>
            <person name="Hansen M."/>
            <person name="Howarth C."/>
            <person name="Imamovic A."/>
            <person name="Larimer J."/>
            <person name="McCowan C."/>
            <person name="Murphy C."/>
            <person name="Pearson M."/>
            <person name="Priest M."/>
            <person name="Roberts A."/>
            <person name="Saif S."/>
            <person name="Shea T."/>
            <person name="Sykes S."/>
            <person name="Wortman J."/>
            <person name="Nusbaum C."/>
            <person name="Birren B."/>
        </authorList>
    </citation>
    <scope>NUCLEOTIDE SEQUENCE [LARGE SCALE GENOMIC DNA]</scope>
    <source>
        <strain evidence="2">CBS 10117</strain>
    </source>
</reference>
<dbReference type="GeneID" id="28970367"/>
<name>A0A1A5ZZ71_9TREE</name>
<organism evidence="2">
    <name type="scientific">Kwoniella dejecticola CBS 10117</name>
    <dbReference type="NCBI Taxonomy" id="1296121"/>
    <lineage>
        <taxon>Eukaryota</taxon>
        <taxon>Fungi</taxon>
        <taxon>Dikarya</taxon>
        <taxon>Basidiomycota</taxon>
        <taxon>Agaricomycotina</taxon>
        <taxon>Tremellomycetes</taxon>
        <taxon>Tremellales</taxon>
        <taxon>Cryptococcaceae</taxon>
        <taxon>Kwoniella</taxon>
    </lineage>
</organism>
<dbReference type="OrthoDB" id="10672700at2759"/>
<evidence type="ECO:0000313" key="3">
    <source>
        <dbReference type="EMBL" id="WWC64655.1"/>
    </source>
</evidence>
<evidence type="ECO:0000313" key="2">
    <source>
        <dbReference type="EMBL" id="OBR83109.1"/>
    </source>
</evidence>
<feature type="compositionally biased region" description="Low complexity" evidence="1">
    <location>
        <begin position="124"/>
        <end position="133"/>
    </location>
</feature>
<feature type="region of interest" description="Disordered" evidence="1">
    <location>
        <begin position="1"/>
        <end position="369"/>
    </location>
</feature>
<feature type="compositionally biased region" description="Polar residues" evidence="1">
    <location>
        <begin position="134"/>
        <end position="170"/>
    </location>
</feature>
<dbReference type="VEuPathDB" id="FungiDB:I303_06668"/>
<dbReference type="EMBL" id="CP144538">
    <property type="protein sequence ID" value="WWC64655.1"/>
    <property type="molecule type" value="Genomic_DNA"/>
</dbReference>
<reference evidence="3" key="3">
    <citation type="submission" date="2024-02" db="EMBL/GenBank/DDBJ databases">
        <title>Comparative genomics of Cryptococcus and Kwoniella reveals pathogenesis evolution and contrasting modes of karyotype evolution via chromosome fusion or intercentromeric recombination.</title>
        <authorList>
            <person name="Coelho M.A."/>
            <person name="David-Palma M."/>
            <person name="Shea T."/>
            <person name="Bowers K."/>
            <person name="McGinley-Smith S."/>
            <person name="Mohammad A.W."/>
            <person name="Gnirke A."/>
            <person name="Yurkov A.M."/>
            <person name="Nowrousian M."/>
            <person name="Sun S."/>
            <person name="Cuomo C.A."/>
            <person name="Heitman J."/>
        </authorList>
    </citation>
    <scope>NUCLEOTIDE SEQUENCE</scope>
    <source>
        <strain evidence="3">CBS 10117</strain>
    </source>
</reference>
<feature type="compositionally biased region" description="Low complexity" evidence="1">
    <location>
        <begin position="102"/>
        <end position="114"/>
    </location>
</feature>
<dbReference type="AlphaFoldDB" id="A0A1A5ZZ71"/>
<feature type="compositionally biased region" description="Polar residues" evidence="1">
    <location>
        <begin position="1"/>
        <end position="11"/>
    </location>
</feature>
<accession>A0A1A5ZZ71</accession>
<reference evidence="3" key="2">
    <citation type="submission" date="2013-07" db="EMBL/GenBank/DDBJ databases">
        <authorList>
            <consortium name="The Broad Institute Genome Sequencing Platform"/>
            <person name="Cuomo C."/>
            <person name="Litvintseva A."/>
            <person name="Chen Y."/>
            <person name="Heitman J."/>
            <person name="Sun S."/>
            <person name="Springer D."/>
            <person name="Dromer F."/>
            <person name="Young S.K."/>
            <person name="Zeng Q."/>
            <person name="Gargeya S."/>
            <person name="Fitzgerald M."/>
            <person name="Abouelleil A."/>
            <person name="Alvarado L."/>
            <person name="Berlin A.M."/>
            <person name="Chapman S.B."/>
            <person name="Dewar J."/>
            <person name="Goldberg J."/>
            <person name="Griggs A."/>
            <person name="Gujja S."/>
            <person name="Hansen M."/>
            <person name="Howarth C."/>
            <person name="Imamovic A."/>
            <person name="Larimer J."/>
            <person name="McCowan C."/>
            <person name="Murphy C."/>
            <person name="Pearson M."/>
            <person name="Priest M."/>
            <person name="Roberts A."/>
            <person name="Saif S."/>
            <person name="Shea T."/>
            <person name="Sykes S."/>
            <person name="Wortman J."/>
            <person name="Nusbaum C."/>
            <person name="Birren B."/>
        </authorList>
    </citation>
    <scope>NUCLEOTIDE SEQUENCE</scope>
    <source>
        <strain evidence="3">CBS 10117</strain>
    </source>
</reference>
<gene>
    <name evidence="2" type="ORF">I303_06668</name>
    <name evidence="3" type="ORF">I303_107266</name>
</gene>
<proteinExistence type="predicted"/>
<feature type="region of interest" description="Disordered" evidence="1">
    <location>
        <begin position="454"/>
        <end position="495"/>
    </location>
</feature>